<evidence type="ECO:0000256" key="7">
    <source>
        <dbReference type="ARBA" id="ARBA00022993"/>
    </source>
</evidence>
<comment type="subcellular location">
    <subcellularLocation>
        <location evidence="8">Cytoplasm</location>
    </subcellularLocation>
</comment>
<dbReference type="GO" id="GO:0005524">
    <property type="term" value="F:ATP binding"/>
    <property type="evidence" value="ECO:0007669"/>
    <property type="project" value="UniProtKB-UniRule"/>
</dbReference>
<dbReference type="PANTHER" id="PTHR10695">
    <property type="entry name" value="DEPHOSPHO-COA KINASE-RELATED"/>
    <property type="match status" value="1"/>
</dbReference>
<organism evidence="10 11">
    <name type="scientific">Rheinheimera riviphila</name>
    <dbReference type="NCBI Taxonomy" id="1834037"/>
    <lineage>
        <taxon>Bacteria</taxon>
        <taxon>Pseudomonadati</taxon>
        <taxon>Pseudomonadota</taxon>
        <taxon>Gammaproteobacteria</taxon>
        <taxon>Chromatiales</taxon>
        <taxon>Chromatiaceae</taxon>
        <taxon>Rheinheimera</taxon>
    </lineage>
</organism>
<dbReference type="GO" id="GO:0005737">
    <property type="term" value="C:cytoplasm"/>
    <property type="evidence" value="ECO:0007669"/>
    <property type="project" value="UniProtKB-SubCell"/>
</dbReference>
<dbReference type="EMBL" id="SACS01000027">
    <property type="protein sequence ID" value="RVU33115.1"/>
    <property type="molecule type" value="Genomic_DNA"/>
</dbReference>
<dbReference type="Pfam" id="PF01121">
    <property type="entry name" value="CoaE"/>
    <property type="match status" value="1"/>
</dbReference>
<evidence type="ECO:0000256" key="8">
    <source>
        <dbReference type="HAMAP-Rule" id="MF_00376"/>
    </source>
</evidence>
<dbReference type="HAMAP" id="MF_00376">
    <property type="entry name" value="Dephospho_CoA_kinase"/>
    <property type="match status" value="1"/>
</dbReference>
<comment type="caution">
    <text evidence="10">The sequence shown here is derived from an EMBL/GenBank/DDBJ whole genome shotgun (WGS) entry which is preliminary data.</text>
</comment>
<evidence type="ECO:0000256" key="4">
    <source>
        <dbReference type="ARBA" id="ARBA00022741"/>
    </source>
</evidence>
<dbReference type="Gene3D" id="3.40.50.300">
    <property type="entry name" value="P-loop containing nucleotide triphosphate hydrolases"/>
    <property type="match status" value="1"/>
</dbReference>
<keyword evidence="6 8" id="KW-0067">ATP-binding</keyword>
<dbReference type="GO" id="GO:0004140">
    <property type="term" value="F:dephospho-CoA kinase activity"/>
    <property type="evidence" value="ECO:0007669"/>
    <property type="project" value="UniProtKB-UniRule"/>
</dbReference>
<dbReference type="OrthoDB" id="9812943at2"/>
<dbReference type="NCBIfam" id="TIGR00152">
    <property type="entry name" value="dephospho-CoA kinase"/>
    <property type="match status" value="1"/>
</dbReference>
<dbReference type="UniPathway" id="UPA00241">
    <property type="reaction ID" value="UER00356"/>
</dbReference>
<evidence type="ECO:0000256" key="3">
    <source>
        <dbReference type="ARBA" id="ARBA00022679"/>
    </source>
</evidence>
<comment type="similarity">
    <text evidence="1 8">Belongs to the CoaE family.</text>
</comment>
<dbReference type="RefSeq" id="WP_127700781.1">
    <property type="nucleotide sequence ID" value="NZ_SACS01000027.1"/>
</dbReference>
<dbReference type="CDD" id="cd02022">
    <property type="entry name" value="DPCK"/>
    <property type="match status" value="1"/>
</dbReference>
<keyword evidence="5 8" id="KW-0418">Kinase</keyword>
<keyword evidence="7 8" id="KW-0173">Coenzyme A biosynthesis</keyword>
<dbReference type="AlphaFoldDB" id="A0A437QF90"/>
<keyword evidence="4 8" id="KW-0547">Nucleotide-binding</keyword>
<dbReference type="FunFam" id="3.40.50.300:FF:000518">
    <property type="entry name" value="Dephospho-CoA kinase"/>
    <property type="match status" value="1"/>
</dbReference>
<sequence length="207" mass="22573">MSKFIVGLTGGIGSGKTTVANLFADLGIVLVDADVVARQVVEPGQPALTEIATHFGLQMLQADGSLNRPLLRERIFSDGAAKSWLDQLLHPLIRQQMLLQLQNAGSPYALLVAPLLIENGLTRVVDQLLVVDIQPETQILRTSLRDKVSQQQVAAIMASQCDRQQRLQLADQIINNDQDAAALPEKVRQLHQVYLALAAEKLAKSLT</sequence>
<dbReference type="Proteomes" id="UP000283077">
    <property type="component" value="Unassembled WGS sequence"/>
</dbReference>
<evidence type="ECO:0000256" key="9">
    <source>
        <dbReference type="NCBIfam" id="TIGR00152"/>
    </source>
</evidence>
<evidence type="ECO:0000256" key="1">
    <source>
        <dbReference type="ARBA" id="ARBA00009018"/>
    </source>
</evidence>
<dbReference type="PROSITE" id="PS51219">
    <property type="entry name" value="DPCK"/>
    <property type="match status" value="1"/>
</dbReference>
<dbReference type="EC" id="2.7.1.24" evidence="8 9"/>
<evidence type="ECO:0000313" key="10">
    <source>
        <dbReference type="EMBL" id="RVU33115.1"/>
    </source>
</evidence>
<comment type="catalytic activity">
    <reaction evidence="8">
        <text>3'-dephospho-CoA + ATP = ADP + CoA + H(+)</text>
        <dbReference type="Rhea" id="RHEA:18245"/>
        <dbReference type="ChEBI" id="CHEBI:15378"/>
        <dbReference type="ChEBI" id="CHEBI:30616"/>
        <dbReference type="ChEBI" id="CHEBI:57287"/>
        <dbReference type="ChEBI" id="CHEBI:57328"/>
        <dbReference type="ChEBI" id="CHEBI:456216"/>
        <dbReference type="EC" id="2.7.1.24"/>
    </reaction>
</comment>
<evidence type="ECO:0000256" key="2">
    <source>
        <dbReference type="ARBA" id="ARBA00022490"/>
    </source>
</evidence>
<evidence type="ECO:0000256" key="6">
    <source>
        <dbReference type="ARBA" id="ARBA00022840"/>
    </source>
</evidence>
<feature type="binding site" evidence="8">
    <location>
        <begin position="13"/>
        <end position="18"/>
    </location>
    <ligand>
        <name>ATP</name>
        <dbReference type="ChEBI" id="CHEBI:30616"/>
    </ligand>
</feature>
<comment type="function">
    <text evidence="8">Catalyzes the phosphorylation of the 3'-hydroxyl group of dephosphocoenzyme A to form coenzyme A.</text>
</comment>
<keyword evidence="3 8" id="KW-0808">Transferase</keyword>
<evidence type="ECO:0000256" key="5">
    <source>
        <dbReference type="ARBA" id="ARBA00022777"/>
    </source>
</evidence>
<protein>
    <recommendedName>
        <fullName evidence="8 9">Dephospho-CoA kinase</fullName>
        <ecNumber evidence="8 9">2.7.1.24</ecNumber>
    </recommendedName>
    <alternativeName>
        <fullName evidence="8">Dephosphocoenzyme A kinase</fullName>
    </alternativeName>
</protein>
<dbReference type="InterPro" id="IPR001977">
    <property type="entry name" value="Depp_CoAkinase"/>
</dbReference>
<dbReference type="PANTHER" id="PTHR10695:SF46">
    <property type="entry name" value="BIFUNCTIONAL COENZYME A SYNTHASE-RELATED"/>
    <property type="match status" value="1"/>
</dbReference>
<dbReference type="InterPro" id="IPR027417">
    <property type="entry name" value="P-loop_NTPase"/>
</dbReference>
<proteinExistence type="inferred from homology"/>
<name>A0A437QF90_9GAMM</name>
<evidence type="ECO:0000313" key="11">
    <source>
        <dbReference type="Proteomes" id="UP000283077"/>
    </source>
</evidence>
<accession>A0A437QF90</accession>
<keyword evidence="2 8" id="KW-0963">Cytoplasm</keyword>
<comment type="pathway">
    <text evidence="8">Cofactor biosynthesis; coenzyme A biosynthesis; CoA from (R)-pantothenate: step 5/5.</text>
</comment>
<reference evidence="10 11" key="1">
    <citation type="submission" date="2019-01" db="EMBL/GenBank/DDBJ databases">
        <authorList>
            <person name="Chen W.-M."/>
        </authorList>
    </citation>
    <scope>NUCLEOTIDE SEQUENCE [LARGE SCALE GENOMIC DNA]</scope>
    <source>
        <strain evidence="10 11">KYPC3</strain>
    </source>
</reference>
<gene>
    <name evidence="8" type="primary">coaE</name>
    <name evidence="10" type="ORF">EOE67_18340</name>
</gene>
<dbReference type="SUPFAM" id="SSF52540">
    <property type="entry name" value="P-loop containing nucleoside triphosphate hydrolases"/>
    <property type="match status" value="1"/>
</dbReference>
<keyword evidence="11" id="KW-1185">Reference proteome</keyword>
<dbReference type="GO" id="GO:0015937">
    <property type="term" value="P:coenzyme A biosynthetic process"/>
    <property type="evidence" value="ECO:0007669"/>
    <property type="project" value="UniProtKB-UniRule"/>
</dbReference>